<reference evidence="1 2" key="1">
    <citation type="submission" date="2024-02" db="EMBL/GenBank/DDBJ databases">
        <title>de novo genome assembly of Solanum bulbocastanum strain 11H21.</title>
        <authorList>
            <person name="Hosaka A.J."/>
        </authorList>
    </citation>
    <scope>NUCLEOTIDE SEQUENCE [LARGE SCALE GENOMIC DNA]</scope>
    <source>
        <tissue evidence="1">Young leaves</tissue>
    </source>
</reference>
<proteinExistence type="predicted"/>
<dbReference type="AlphaFoldDB" id="A0AAN8YQ03"/>
<organism evidence="1 2">
    <name type="scientific">Solanum bulbocastanum</name>
    <name type="common">Wild potato</name>
    <dbReference type="NCBI Taxonomy" id="147425"/>
    <lineage>
        <taxon>Eukaryota</taxon>
        <taxon>Viridiplantae</taxon>
        <taxon>Streptophyta</taxon>
        <taxon>Embryophyta</taxon>
        <taxon>Tracheophyta</taxon>
        <taxon>Spermatophyta</taxon>
        <taxon>Magnoliopsida</taxon>
        <taxon>eudicotyledons</taxon>
        <taxon>Gunneridae</taxon>
        <taxon>Pentapetalae</taxon>
        <taxon>asterids</taxon>
        <taxon>lamiids</taxon>
        <taxon>Solanales</taxon>
        <taxon>Solanaceae</taxon>
        <taxon>Solanoideae</taxon>
        <taxon>Solaneae</taxon>
        <taxon>Solanum</taxon>
    </lineage>
</organism>
<accession>A0AAN8YQ03</accession>
<evidence type="ECO:0000313" key="2">
    <source>
        <dbReference type="Proteomes" id="UP001371456"/>
    </source>
</evidence>
<gene>
    <name evidence="1" type="ORF">RDI58_003658</name>
</gene>
<dbReference type="PANTHER" id="PTHR36388">
    <property type="entry name" value="OS02G0469000 PROTEIN"/>
    <property type="match status" value="1"/>
</dbReference>
<comment type="caution">
    <text evidence="1">The sequence shown here is derived from an EMBL/GenBank/DDBJ whole genome shotgun (WGS) entry which is preliminary data.</text>
</comment>
<dbReference type="Proteomes" id="UP001371456">
    <property type="component" value="Unassembled WGS sequence"/>
</dbReference>
<keyword evidence="2" id="KW-1185">Reference proteome</keyword>
<evidence type="ECO:0000313" key="1">
    <source>
        <dbReference type="EMBL" id="KAK6805873.1"/>
    </source>
</evidence>
<protein>
    <submittedName>
        <fullName evidence="1">Uncharacterized protein</fullName>
    </submittedName>
</protein>
<dbReference type="PANTHER" id="PTHR36388:SF1">
    <property type="entry name" value="OS02G0469000 PROTEIN"/>
    <property type="match status" value="1"/>
</dbReference>
<name>A0AAN8YQ03_SOLBU</name>
<sequence length="262" mass="28976">MVPEGFTYVLSVAGRLLRNMTELLSMAMAMAVDDDMKDDGASPLDLNSIDSNKSGDVLSPEDVAWADSCLINDLAILDHGMDSLKHVLLDTFPSQTIFSAVMRDDSPQDSSIAPTIEETGISGIVDDTIYDFSRTNEQEGDTTRHLINNKDPDTFWSRINLENVFSSTYNEDMRVVEASDSEVDSEFSTFVEENLDDYIFKVWELDIPDEEDELVKQLNKALVGSSVDSIPPASENVEVLVDKLVDDIVSGLDDMSLNPTTD</sequence>
<dbReference type="EMBL" id="JBANQN010000001">
    <property type="protein sequence ID" value="KAK6805873.1"/>
    <property type="molecule type" value="Genomic_DNA"/>
</dbReference>